<keyword evidence="4" id="KW-1185">Reference proteome</keyword>
<dbReference type="GeneID" id="31773653"/>
<dbReference type="Proteomes" id="UP000196803">
    <property type="component" value="Unassembled WGS sequence"/>
</dbReference>
<feature type="domain" description="Glycosyl hydrolase family 98 putative carbohydrate-binding module" evidence="2">
    <location>
        <begin position="159"/>
        <end position="252"/>
    </location>
</feature>
<gene>
    <name evidence="3" type="ORF">SAMN05216240_0746</name>
</gene>
<dbReference type="Pfam" id="PF08305">
    <property type="entry name" value="NPCBM"/>
    <property type="match status" value="1"/>
</dbReference>
<evidence type="ECO:0000313" key="4">
    <source>
        <dbReference type="Proteomes" id="UP000196803"/>
    </source>
</evidence>
<reference evidence="3 4" key="1">
    <citation type="submission" date="2017-05" db="EMBL/GenBank/DDBJ databases">
        <authorList>
            <person name="Varghese N."/>
            <person name="Submissions S."/>
        </authorList>
    </citation>
    <scope>NUCLEOTIDE SEQUENCE [LARGE SCALE GENOMIC DNA]</scope>
    <source>
        <strain evidence="3 4">MACB1020</strain>
    </source>
</reference>
<protein>
    <submittedName>
        <fullName evidence="3">NPCBM/NEW2 domain-containing protein</fullName>
    </submittedName>
</protein>
<comment type="caution">
    <text evidence="3">The sequence shown here is derived from an EMBL/GenBank/DDBJ whole genome shotgun (WGS) entry which is preliminary data.</text>
</comment>
<evidence type="ECO:0000256" key="1">
    <source>
        <dbReference type="SAM" id="Coils"/>
    </source>
</evidence>
<keyword evidence="1" id="KW-0175">Coiled coil</keyword>
<dbReference type="Gene3D" id="2.60.120.1060">
    <property type="entry name" value="NPCBM/NEW2 domain"/>
    <property type="match status" value="1"/>
</dbReference>
<dbReference type="InterPro" id="IPR008979">
    <property type="entry name" value="Galactose-bd-like_sf"/>
</dbReference>
<dbReference type="RefSeq" id="WP_015908629.1">
    <property type="nucleotide sequence ID" value="NZ_FUZL01000001.1"/>
</dbReference>
<dbReference type="InterPro" id="IPR013222">
    <property type="entry name" value="Glyco_hyd_98_carb-bd"/>
</dbReference>
<dbReference type="SUPFAM" id="SSF49785">
    <property type="entry name" value="Galactose-binding domain-like"/>
    <property type="match status" value="1"/>
</dbReference>
<accession>A0ABY1S6D4</accession>
<name>A0ABY1S6D4_CALBS</name>
<evidence type="ECO:0000259" key="2">
    <source>
        <dbReference type="Pfam" id="PF08305"/>
    </source>
</evidence>
<proteinExistence type="predicted"/>
<feature type="coiled-coil region" evidence="1">
    <location>
        <begin position="24"/>
        <end position="65"/>
    </location>
</feature>
<dbReference type="EMBL" id="FXXC01000001">
    <property type="protein sequence ID" value="SMR91969.1"/>
    <property type="molecule type" value="Genomic_DNA"/>
</dbReference>
<sequence length="272" mass="31631">MNRWYLFFVMVILLWTATGFSAAKPDYKQLYENLLKQYNSLKSENANLKKQINTLQNQVKLLNQKISSLPKEYEYDLVKDDVTISEKLPFISYKGRRYVLFDSIITTFLCITNKDYAFDVQEKKVKILSSFKKKEGTWLTDLKPTYLGMFSSFGFNDENITVNYQKFFKNIWWKHWTNGAQFSLTYKIEGKYKKFSCWLGIADCSTNSSKGVVRILGDDKLLGEYKLELNRKPTLAEINVEGINTLTLQFERTFAADLGDTYICVGDPLLVP</sequence>
<dbReference type="InterPro" id="IPR038637">
    <property type="entry name" value="NPCBM_sf"/>
</dbReference>
<evidence type="ECO:0000313" key="3">
    <source>
        <dbReference type="EMBL" id="SMR91969.1"/>
    </source>
</evidence>
<organism evidence="3 4">
    <name type="scientific">Caldicellulosiruptor bescii</name>
    <name type="common">Anaerocellum thermophilum</name>
    <dbReference type="NCBI Taxonomy" id="31899"/>
    <lineage>
        <taxon>Bacteria</taxon>
        <taxon>Bacillati</taxon>
        <taxon>Bacillota</taxon>
        <taxon>Bacillota incertae sedis</taxon>
        <taxon>Caldicellulosiruptorales</taxon>
        <taxon>Caldicellulosiruptoraceae</taxon>
        <taxon>Caldicellulosiruptor</taxon>
    </lineage>
</organism>